<dbReference type="EMBL" id="AYZH01000022">
    <property type="protein sequence ID" value="KRN01450.1"/>
    <property type="molecule type" value="Genomic_DNA"/>
</dbReference>
<evidence type="ECO:0000256" key="1">
    <source>
        <dbReference type="SAM" id="MobiDB-lite"/>
    </source>
</evidence>
<feature type="region of interest" description="Disordered" evidence="1">
    <location>
        <begin position="338"/>
        <end position="358"/>
    </location>
</feature>
<dbReference type="InterPro" id="IPR006944">
    <property type="entry name" value="Phage/GTA_portal"/>
</dbReference>
<dbReference type="Pfam" id="PF04860">
    <property type="entry name" value="Phage_portal"/>
    <property type="match status" value="1"/>
</dbReference>
<evidence type="ECO:0000313" key="3">
    <source>
        <dbReference type="Proteomes" id="UP000051589"/>
    </source>
</evidence>
<keyword evidence="3" id="KW-1185">Reference proteome</keyword>
<reference evidence="2 3" key="1">
    <citation type="journal article" date="2015" name="Genome Announc.">
        <title>Expanding the biotechnology potential of lactobacilli through comparative genomics of 213 strains and associated genera.</title>
        <authorList>
            <person name="Sun Z."/>
            <person name="Harris H.M."/>
            <person name="McCann A."/>
            <person name="Guo C."/>
            <person name="Argimon S."/>
            <person name="Zhang W."/>
            <person name="Yang X."/>
            <person name="Jeffery I.B."/>
            <person name="Cooney J.C."/>
            <person name="Kagawa T.F."/>
            <person name="Liu W."/>
            <person name="Song Y."/>
            <person name="Salvetti E."/>
            <person name="Wrobel A."/>
            <person name="Rasinkangas P."/>
            <person name="Parkhill J."/>
            <person name="Rea M.C."/>
            <person name="O'Sullivan O."/>
            <person name="Ritari J."/>
            <person name="Douillard F.P."/>
            <person name="Paul Ross R."/>
            <person name="Yang R."/>
            <person name="Briner A.E."/>
            <person name="Felis G.E."/>
            <person name="de Vos W.M."/>
            <person name="Barrangou R."/>
            <person name="Klaenhammer T.R."/>
            <person name="Caufield P.W."/>
            <person name="Cui Y."/>
            <person name="Zhang H."/>
            <person name="O'Toole P.W."/>
        </authorList>
    </citation>
    <scope>NUCLEOTIDE SEQUENCE [LARGE SCALE GENOMIC DNA]</scope>
    <source>
        <strain evidence="2 3">DSM 21775</strain>
    </source>
</reference>
<dbReference type="Proteomes" id="UP000051589">
    <property type="component" value="Unassembled WGS sequence"/>
</dbReference>
<name>A0A0R2DMP9_9LACO</name>
<accession>A0A0R2DMP9</accession>
<dbReference type="STRING" id="1423803.FD13_GL001044"/>
<proteinExistence type="predicted"/>
<dbReference type="AlphaFoldDB" id="A0A0R2DMP9"/>
<dbReference type="PATRIC" id="fig|1423803.3.peg.1048"/>
<sequence>MKSSDVNELVNDISNQIAMAKPTVIGPDGEEVPNHAVLKLLKHPNEYQTGFEFSKLQVNTLLLRGEVFPAYLGNELHLVSDVSTDLNDRLVETYKVGGTNIPGSMIEHVKQVNTSALQGQGLAQLGKDTLEGVMSAEKVLTDKYAKGGLLAFLLKLDSHLNPANATQSQLVTAIKGQLEGLDNQDTVKMLTLGKGYEIDTLRSPVEDDKILAYLNVYKKDLGKYLGINVDTYQHMMENDVEKSMMYLHNKAVRPILQNLSEHYTQLLFSKDSGYHIEWKINILDFVPYSVKTNIGYNIVRTGITSPDNVAEMLGFEPQNTKESQAIYISNDLMNIGDKSATDNSLPTKGGDNDENTGN</sequence>
<gene>
    <name evidence="2" type="ORF">FD13_GL001044</name>
</gene>
<protein>
    <submittedName>
        <fullName evidence="2">Portal protein</fullName>
    </submittedName>
</protein>
<evidence type="ECO:0000313" key="2">
    <source>
        <dbReference type="EMBL" id="KRN01450.1"/>
    </source>
</evidence>
<organism evidence="2 3">
    <name type="scientific">Levilactobacillus senmaizukei DSM 21775 = NBRC 103853</name>
    <dbReference type="NCBI Taxonomy" id="1423803"/>
    <lineage>
        <taxon>Bacteria</taxon>
        <taxon>Bacillati</taxon>
        <taxon>Bacillota</taxon>
        <taxon>Bacilli</taxon>
        <taxon>Lactobacillales</taxon>
        <taxon>Lactobacillaceae</taxon>
        <taxon>Levilactobacillus</taxon>
    </lineage>
</organism>
<comment type="caution">
    <text evidence="2">The sequence shown here is derived from an EMBL/GenBank/DDBJ whole genome shotgun (WGS) entry which is preliminary data.</text>
</comment>